<comment type="catalytic activity">
    <reaction evidence="5">
        <text>a phosphate monoester + H2O = an alcohol + phosphate</text>
        <dbReference type="Rhea" id="RHEA:15017"/>
        <dbReference type="ChEBI" id="CHEBI:15377"/>
        <dbReference type="ChEBI" id="CHEBI:30879"/>
        <dbReference type="ChEBI" id="CHEBI:43474"/>
        <dbReference type="ChEBI" id="CHEBI:67140"/>
        <dbReference type="EC" id="3.1.3.2"/>
    </reaction>
</comment>
<sequence>MAGPGAMAVSWVTHPEEDDALALRAGVEVAATIAQDGAWEGHRTLSKHHPQRTCEALARQVNSLVRYGTAPARLASAAEGNRTCYASDDYSSGTLHTVLLGVGEGGPLAPNTQYFYMVGDSDGAQSEALSFTTPPLTGPESLPYRLGLIGDLGQTENSAQTLEHLTASDAASVINVGDLSYADGYQPRWDSYMRLAAPHTQRVAWALVEGNHEEEMFDGEEGWVAYERRFWFPSAQCGSNTPFYYSYEVAGAHVVMLGSYAAYLEDSEQFAWLRRDLASVDRSRTPWLIAVMHAPWYNSNEKHQHEVDDMAAAMEPVLYEFGADVVFAGHVHAYERSYRSFRGERNECGPMYINIGDGGNREGLNGFLDPQPKWSTMREPSYGHGSLLLQNTTHALWQWHRNQDAVRVTADEG</sequence>
<dbReference type="SUPFAM" id="SSF49363">
    <property type="entry name" value="Purple acid phosphatase, N-terminal domain"/>
    <property type="match status" value="1"/>
</dbReference>
<dbReference type="Proteomes" id="UP001445335">
    <property type="component" value="Unassembled WGS sequence"/>
</dbReference>
<dbReference type="Pfam" id="PF00149">
    <property type="entry name" value="Metallophos"/>
    <property type="match status" value="1"/>
</dbReference>
<dbReference type="GO" id="GO:0003993">
    <property type="term" value="F:acid phosphatase activity"/>
    <property type="evidence" value="ECO:0007669"/>
    <property type="project" value="UniProtKB-EC"/>
</dbReference>
<dbReference type="Gene3D" id="2.60.40.380">
    <property type="entry name" value="Purple acid phosphatase-like, N-terminal"/>
    <property type="match status" value="1"/>
</dbReference>
<name>A0AAW1QW31_9CHLO</name>
<dbReference type="InterPro" id="IPR004843">
    <property type="entry name" value="Calcineurin-like_PHP"/>
</dbReference>
<dbReference type="PANTHER" id="PTHR22953">
    <property type="entry name" value="ACID PHOSPHATASE RELATED"/>
    <property type="match status" value="1"/>
</dbReference>
<dbReference type="SUPFAM" id="SSF56300">
    <property type="entry name" value="Metallo-dependent phosphatases"/>
    <property type="match status" value="1"/>
</dbReference>
<evidence type="ECO:0000256" key="1">
    <source>
        <dbReference type="ARBA" id="ARBA00008723"/>
    </source>
</evidence>
<gene>
    <name evidence="9" type="ORF">WJX81_004210</name>
</gene>
<keyword evidence="4" id="KW-0325">Glycoprotein</keyword>
<dbReference type="InterPro" id="IPR029052">
    <property type="entry name" value="Metallo-depent_PP-like"/>
</dbReference>
<dbReference type="InterPro" id="IPR039331">
    <property type="entry name" value="PAPs-like"/>
</dbReference>
<comment type="similarity">
    <text evidence="1 5">Belongs to the metallophosphoesterase superfamily. Purple acid phosphatase family.</text>
</comment>
<accession>A0AAW1QW31</accession>
<dbReference type="EMBL" id="JALJOU010000071">
    <property type="protein sequence ID" value="KAK9825687.1"/>
    <property type="molecule type" value="Genomic_DNA"/>
</dbReference>
<organism evidence="9 10">
    <name type="scientific">Elliptochloris bilobata</name>
    <dbReference type="NCBI Taxonomy" id="381761"/>
    <lineage>
        <taxon>Eukaryota</taxon>
        <taxon>Viridiplantae</taxon>
        <taxon>Chlorophyta</taxon>
        <taxon>core chlorophytes</taxon>
        <taxon>Trebouxiophyceae</taxon>
        <taxon>Trebouxiophyceae incertae sedis</taxon>
        <taxon>Elliptochloris clade</taxon>
        <taxon>Elliptochloris</taxon>
    </lineage>
</organism>
<dbReference type="InterPro" id="IPR015914">
    <property type="entry name" value="PAPs_N"/>
</dbReference>
<evidence type="ECO:0000256" key="4">
    <source>
        <dbReference type="ARBA" id="ARBA00023180"/>
    </source>
</evidence>
<dbReference type="AlphaFoldDB" id="A0AAW1QW31"/>
<dbReference type="CDD" id="cd00839">
    <property type="entry name" value="MPP_PAPs"/>
    <property type="match status" value="1"/>
</dbReference>
<protein>
    <recommendedName>
        <fullName evidence="5">Purple acid phosphatase</fullName>
        <ecNumber evidence="5">3.1.3.2</ecNumber>
    </recommendedName>
</protein>
<dbReference type="Pfam" id="PF16656">
    <property type="entry name" value="Pur_ac_phosph_N"/>
    <property type="match status" value="1"/>
</dbReference>
<evidence type="ECO:0000256" key="2">
    <source>
        <dbReference type="ARBA" id="ARBA00022729"/>
    </source>
</evidence>
<comment type="caution">
    <text evidence="9">The sequence shown here is derived from an EMBL/GenBank/DDBJ whole genome shotgun (WGS) entry which is preliminary data.</text>
</comment>
<dbReference type="InterPro" id="IPR008963">
    <property type="entry name" value="Purple_acid_Pase-like_N"/>
</dbReference>
<keyword evidence="10" id="KW-1185">Reference proteome</keyword>
<feature type="domain" description="Purple acid phosphatase C-terminal" evidence="7">
    <location>
        <begin position="349"/>
        <end position="405"/>
    </location>
</feature>
<dbReference type="InterPro" id="IPR041792">
    <property type="entry name" value="MPP_PAP"/>
</dbReference>
<keyword evidence="2" id="KW-0732">Signal</keyword>
<evidence type="ECO:0000256" key="3">
    <source>
        <dbReference type="ARBA" id="ARBA00022801"/>
    </source>
</evidence>
<evidence type="ECO:0000256" key="5">
    <source>
        <dbReference type="RuleBase" id="RU361203"/>
    </source>
</evidence>
<evidence type="ECO:0000259" key="6">
    <source>
        <dbReference type="Pfam" id="PF00149"/>
    </source>
</evidence>
<feature type="domain" description="Purple acid phosphatase N-terminal" evidence="8">
    <location>
        <begin position="61"/>
        <end position="133"/>
    </location>
</feature>
<dbReference type="EC" id="3.1.3.2" evidence="5"/>
<proteinExistence type="inferred from homology"/>
<dbReference type="PANTHER" id="PTHR22953:SF153">
    <property type="entry name" value="PURPLE ACID PHOSPHATASE"/>
    <property type="match status" value="1"/>
</dbReference>
<dbReference type="GO" id="GO:0046872">
    <property type="term" value="F:metal ion binding"/>
    <property type="evidence" value="ECO:0007669"/>
    <property type="project" value="InterPro"/>
</dbReference>
<reference evidence="9 10" key="1">
    <citation type="journal article" date="2024" name="Nat. Commun.">
        <title>Phylogenomics reveals the evolutionary origins of lichenization in chlorophyte algae.</title>
        <authorList>
            <person name="Puginier C."/>
            <person name="Libourel C."/>
            <person name="Otte J."/>
            <person name="Skaloud P."/>
            <person name="Haon M."/>
            <person name="Grisel S."/>
            <person name="Petersen M."/>
            <person name="Berrin J.G."/>
            <person name="Delaux P.M."/>
            <person name="Dal Grande F."/>
            <person name="Keller J."/>
        </authorList>
    </citation>
    <scope>NUCLEOTIDE SEQUENCE [LARGE SCALE GENOMIC DNA]</scope>
    <source>
        <strain evidence="9 10">SAG 245.80</strain>
    </source>
</reference>
<evidence type="ECO:0000259" key="8">
    <source>
        <dbReference type="Pfam" id="PF16656"/>
    </source>
</evidence>
<evidence type="ECO:0000313" key="9">
    <source>
        <dbReference type="EMBL" id="KAK9825687.1"/>
    </source>
</evidence>
<evidence type="ECO:0000259" key="7">
    <source>
        <dbReference type="Pfam" id="PF14008"/>
    </source>
</evidence>
<feature type="domain" description="Calcineurin-like phosphoesterase" evidence="6">
    <location>
        <begin position="145"/>
        <end position="334"/>
    </location>
</feature>
<keyword evidence="3 5" id="KW-0378">Hydrolase</keyword>
<dbReference type="InterPro" id="IPR025733">
    <property type="entry name" value="PAPs_C"/>
</dbReference>
<dbReference type="Gene3D" id="3.60.21.10">
    <property type="match status" value="1"/>
</dbReference>
<dbReference type="Pfam" id="PF14008">
    <property type="entry name" value="Metallophos_C"/>
    <property type="match status" value="1"/>
</dbReference>
<evidence type="ECO:0000313" key="10">
    <source>
        <dbReference type="Proteomes" id="UP001445335"/>
    </source>
</evidence>